<organism evidence="2">
    <name type="scientific">uncultured marine virus</name>
    <dbReference type="NCBI Taxonomy" id="186617"/>
    <lineage>
        <taxon>Viruses</taxon>
        <taxon>environmental samples</taxon>
    </lineage>
</organism>
<dbReference type="EMBL" id="KR029596">
    <property type="protein sequence ID" value="AKH47544.1"/>
    <property type="molecule type" value="Genomic_DNA"/>
</dbReference>
<sequence length="49" mass="5505">MPALCPMSHQQLVTSAEQRMGTHGSRFSQRSLCSGDRCGRRRISSRQGR</sequence>
<evidence type="ECO:0000256" key="1">
    <source>
        <dbReference type="SAM" id="MobiDB-lite"/>
    </source>
</evidence>
<protein>
    <submittedName>
        <fullName evidence="2">Uncharacterized protein</fullName>
    </submittedName>
</protein>
<proteinExistence type="predicted"/>
<feature type="region of interest" description="Disordered" evidence="1">
    <location>
        <begin position="14"/>
        <end position="49"/>
    </location>
</feature>
<accession>A0A0F7L4T6</accession>
<feature type="compositionally biased region" description="Basic residues" evidence="1">
    <location>
        <begin position="39"/>
        <end position="49"/>
    </location>
</feature>
<reference evidence="2" key="2">
    <citation type="submission" date="2015-03" db="EMBL/GenBank/DDBJ databases">
        <authorList>
            <person name="Chow C.-E.T."/>
            <person name="Winget D.M."/>
            <person name="White R.A.III."/>
            <person name="Hallam S.J."/>
            <person name="Suttle C.A."/>
        </authorList>
    </citation>
    <scope>NUCLEOTIDE SEQUENCE</scope>
    <source>
        <strain evidence="2">Oxic1_1</strain>
    </source>
</reference>
<evidence type="ECO:0000313" key="2">
    <source>
        <dbReference type="EMBL" id="AKH47544.1"/>
    </source>
</evidence>
<name>A0A0F7L4T6_9VIRU</name>
<reference evidence="2" key="1">
    <citation type="journal article" date="2015" name="Front. Microbiol.">
        <title>Combining genomic sequencing methods to explore viral diversity and reveal potential virus-host interactions.</title>
        <authorList>
            <person name="Chow C.E."/>
            <person name="Winget D.M."/>
            <person name="White R.A.III."/>
            <person name="Hallam S.J."/>
            <person name="Suttle C.A."/>
        </authorList>
    </citation>
    <scope>NUCLEOTIDE SEQUENCE</scope>
    <source>
        <strain evidence="2">Oxic1_1</strain>
    </source>
</reference>